<dbReference type="Proteomes" id="UP000481872">
    <property type="component" value="Unassembled WGS sequence"/>
</dbReference>
<gene>
    <name evidence="1" type="ORF">G3M99_15465</name>
</gene>
<evidence type="ECO:0000313" key="2">
    <source>
        <dbReference type="Proteomes" id="UP000481872"/>
    </source>
</evidence>
<evidence type="ECO:0008006" key="3">
    <source>
        <dbReference type="Google" id="ProtNLM"/>
    </source>
</evidence>
<dbReference type="RefSeq" id="WP_061994559.1">
    <property type="nucleotide sequence ID" value="NZ_JAAGPU010000037.1"/>
</dbReference>
<name>A0A6M0H9B6_9CLOT</name>
<dbReference type="EMBL" id="JAAGPU010000037">
    <property type="protein sequence ID" value="NEU06222.1"/>
    <property type="molecule type" value="Genomic_DNA"/>
</dbReference>
<proteinExistence type="predicted"/>
<sequence>MYKFYNSILINKSIDEVFNIFSNLKFLSVIWDYILDERKDYTNLKEGLKVKFALLNNKNKIDLELMVMDIEKNQYFSILNKKNGAKISYRYNFIEKENATEIKYVENVHLESFHEELAEQIFEIIKDEDYNHLLKVKAYLEA</sequence>
<organism evidence="1 2">
    <name type="scientific">Clostridium senegalense</name>
    <dbReference type="NCBI Taxonomy" id="1465809"/>
    <lineage>
        <taxon>Bacteria</taxon>
        <taxon>Bacillati</taxon>
        <taxon>Bacillota</taxon>
        <taxon>Clostridia</taxon>
        <taxon>Eubacteriales</taxon>
        <taxon>Clostridiaceae</taxon>
        <taxon>Clostridium</taxon>
    </lineage>
</organism>
<protein>
    <recommendedName>
        <fullName evidence="3">DUF3284 domain-containing protein</fullName>
    </recommendedName>
</protein>
<dbReference type="SUPFAM" id="SSF55961">
    <property type="entry name" value="Bet v1-like"/>
    <property type="match status" value="1"/>
</dbReference>
<reference evidence="1 2" key="1">
    <citation type="submission" date="2020-02" db="EMBL/GenBank/DDBJ databases">
        <title>Genome assembly of a novel Clostridium senegalense strain.</title>
        <authorList>
            <person name="Gupta T.B."/>
            <person name="Jauregui R."/>
            <person name="Maclean P."/>
            <person name="Nawarathana A."/>
            <person name="Brightwell G."/>
        </authorList>
    </citation>
    <scope>NUCLEOTIDE SEQUENCE [LARGE SCALE GENOMIC DNA]</scope>
    <source>
        <strain evidence="1 2">AGRFS4</strain>
    </source>
</reference>
<accession>A0A6M0H9B6</accession>
<comment type="caution">
    <text evidence="1">The sequence shown here is derived from an EMBL/GenBank/DDBJ whole genome shotgun (WGS) entry which is preliminary data.</text>
</comment>
<evidence type="ECO:0000313" key="1">
    <source>
        <dbReference type="EMBL" id="NEU06222.1"/>
    </source>
</evidence>
<dbReference type="AlphaFoldDB" id="A0A6M0H9B6"/>
<keyword evidence="2" id="KW-1185">Reference proteome</keyword>